<dbReference type="OrthoDB" id="28257at2759"/>
<comment type="similarity">
    <text evidence="2">Belongs to the SVP26 family.</text>
</comment>
<dbReference type="GO" id="GO:0097020">
    <property type="term" value="F:COPII receptor activity"/>
    <property type="evidence" value="ECO:0007669"/>
    <property type="project" value="InterPro"/>
</dbReference>
<dbReference type="GO" id="GO:0030134">
    <property type="term" value="C:COPII-coated ER to Golgi transport vesicle"/>
    <property type="evidence" value="ECO:0007669"/>
    <property type="project" value="TreeGrafter"/>
</dbReference>
<keyword evidence="8" id="KW-1185">Reference proteome</keyword>
<feature type="transmembrane region" description="Helical" evidence="6">
    <location>
        <begin position="141"/>
        <end position="162"/>
    </location>
</feature>
<keyword evidence="5 6" id="KW-0472">Membrane</keyword>
<dbReference type="GO" id="GO:0000139">
    <property type="term" value="C:Golgi membrane"/>
    <property type="evidence" value="ECO:0007669"/>
    <property type="project" value="TreeGrafter"/>
</dbReference>
<dbReference type="Pfam" id="PF04148">
    <property type="entry name" value="Erv26"/>
    <property type="match status" value="1"/>
</dbReference>
<proteinExistence type="inferred from homology"/>
<dbReference type="GO" id="GO:0006888">
    <property type="term" value="P:endoplasmic reticulum to Golgi vesicle-mediated transport"/>
    <property type="evidence" value="ECO:0007669"/>
    <property type="project" value="InterPro"/>
</dbReference>
<evidence type="ECO:0008006" key="9">
    <source>
        <dbReference type="Google" id="ProtNLM"/>
    </source>
</evidence>
<accession>A0A8J2T8S4</accession>
<evidence type="ECO:0000256" key="4">
    <source>
        <dbReference type="ARBA" id="ARBA00022989"/>
    </source>
</evidence>
<evidence type="ECO:0000256" key="6">
    <source>
        <dbReference type="SAM" id="Phobius"/>
    </source>
</evidence>
<feature type="transmembrane region" description="Helical" evidence="6">
    <location>
        <begin position="48"/>
        <end position="66"/>
    </location>
</feature>
<keyword evidence="3 6" id="KW-0812">Transmembrane</keyword>
<dbReference type="PANTHER" id="PTHR13144">
    <property type="entry name" value="TEX261 PROTEIN"/>
    <property type="match status" value="1"/>
</dbReference>
<dbReference type="InterPro" id="IPR007277">
    <property type="entry name" value="Svp26/Tex261"/>
</dbReference>
<dbReference type="Proteomes" id="UP000019375">
    <property type="component" value="Unassembled WGS sequence"/>
</dbReference>
<evidence type="ECO:0000313" key="8">
    <source>
        <dbReference type="Proteomes" id="UP000019375"/>
    </source>
</evidence>
<comment type="subcellular location">
    <subcellularLocation>
        <location evidence="1">Membrane</location>
        <topology evidence="1">Multi-pass membrane protein</topology>
    </subcellularLocation>
</comment>
<reference evidence="8" key="1">
    <citation type="journal article" date="2013" name="Genome Announc.">
        <title>Genome sequence of the food spoilage yeast Zygosaccharomyces bailii CLIB 213(T).</title>
        <authorList>
            <person name="Galeote V."/>
            <person name="Bigey F."/>
            <person name="Devillers H."/>
            <person name="Neuveglise C."/>
            <person name="Dequin S."/>
        </authorList>
    </citation>
    <scope>NUCLEOTIDE SEQUENCE [LARGE SCALE GENOMIC DNA]</scope>
    <source>
        <strain evidence="8">CLIB 213 / ATCC 58445 / CBS 680 / CCRC 21525 / NBRC 1098 / NCYC 1416 / NRRL Y-2227</strain>
    </source>
</reference>
<dbReference type="PANTHER" id="PTHR13144:SF0">
    <property type="entry name" value="PROTEIN TEX261"/>
    <property type="match status" value="1"/>
</dbReference>
<feature type="transmembrane region" description="Helical" evidence="6">
    <location>
        <begin position="86"/>
        <end position="105"/>
    </location>
</feature>
<sequence length="231" mass="25847">MLLQLLSIAGSILGFVFLTLSIASGLYYISEVVEEHTQATKRFLKKTIYAIVVLHILLVPLDGFPVKKTLFSVASYAIYFRNLKTFPFVSLTDPIFLLSVLCVLINHYLWFQHFNAAPVVPPQFRYDPHYVPPRRATFAEVASFFGICVWFVPFALFVSLSAGDYVLPTARDDVGGLASKDHSSEREPRLRRRAVGLVRMLINGLRDTVLDFTQGGRRGRMGSLDTGLGTA</sequence>
<organism evidence="7 8">
    <name type="scientific">Zygosaccharomyces bailii (strain CLIB 213 / ATCC 58445 / CBS 680 / BCRC 21525 / NBRC 1098 / NCYC 1416 / NRRL Y-2227)</name>
    <dbReference type="NCBI Taxonomy" id="1333698"/>
    <lineage>
        <taxon>Eukaryota</taxon>
        <taxon>Fungi</taxon>
        <taxon>Dikarya</taxon>
        <taxon>Ascomycota</taxon>
        <taxon>Saccharomycotina</taxon>
        <taxon>Saccharomycetes</taxon>
        <taxon>Saccharomycetales</taxon>
        <taxon>Saccharomycetaceae</taxon>
        <taxon>Zygosaccharomyces</taxon>
    </lineage>
</organism>
<evidence type="ECO:0000256" key="2">
    <source>
        <dbReference type="ARBA" id="ARBA00008096"/>
    </source>
</evidence>
<protein>
    <recommendedName>
        <fullName evidence="9">Protein SVP26</fullName>
    </recommendedName>
</protein>
<dbReference type="EMBL" id="HG316460">
    <property type="protein sequence ID" value="CDF90471.1"/>
    <property type="molecule type" value="Genomic_DNA"/>
</dbReference>
<feature type="transmembrane region" description="Helical" evidence="6">
    <location>
        <begin position="6"/>
        <end position="28"/>
    </location>
</feature>
<dbReference type="AlphaFoldDB" id="A0A8J2T8S4"/>
<evidence type="ECO:0000256" key="1">
    <source>
        <dbReference type="ARBA" id="ARBA00004141"/>
    </source>
</evidence>
<dbReference type="GO" id="GO:0005789">
    <property type="term" value="C:endoplasmic reticulum membrane"/>
    <property type="evidence" value="ECO:0007669"/>
    <property type="project" value="TreeGrafter"/>
</dbReference>
<evidence type="ECO:0000256" key="3">
    <source>
        <dbReference type="ARBA" id="ARBA00022692"/>
    </source>
</evidence>
<name>A0A8J2T8S4_ZYGB2</name>
<evidence type="ECO:0000313" key="7">
    <source>
        <dbReference type="EMBL" id="CDF90471.1"/>
    </source>
</evidence>
<gene>
    <name evidence="7" type="ORF">BN860_01794g</name>
</gene>
<evidence type="ECO:0000256" key="5">
    <source>
        <dbReference type="ARBA" id="ARBA00023136"/>
    </source>
</evidence>
<keyword evidence="4 6" id="KW-1133">Transmembrane helix</keyword>